<gene>
    <name evidence="1" type="ORF">MEUPH1_LOCUS13037</name>
</gene>
<protein>
    <submittedName>
        <fullName evidence="1">Uncharacterized protein</fullName>
    </submittedName>
</protein>
<dbReference type="AlphaFoldDB" id="A0AAV0WP19"/>
<reference evidence="1 2" key="1">
    <citation type="submission" date="2023-01" db="EMBL/GenBank/DDBJ databases">
        <authorList>
            <person name="Whitehead M."/>
        </authorList>
    </citation>
    <scope>NUCLEOTIDE SEQUENCE [LARGE SCALE GENOMIC DNA]</scope>
</reference>
<keyword evidence="2" id="KW-1185">Reference proteome</keyword>
<dbReference type="EMBL" id="CARXXK010000002">
    <property type="protein sequence ID" value="CAI6357411.1"/>
    <property type="molecule type" value="Genomic_DNA"/>
</dbReference>
<organism evidence="1 2">
    <name type="scientific">Macrosiphum euphorbiae</name>
    <name type="common">potato aphid</name>
    <dbReference type="NCBI Taxonomy" id="13131"/>
    <lineage>
        <taxon>Eukaryota</taxon>
        <taxon>Metazoa</taxon>
        <taxon>Ecdysozoa</taxon>
        <taxon>Arthropoda</taxon>
        <taxon>Hexapoda</taxon>
        <taxon>Insecta</taxon>
        <taxon>Pterygota</taxon>
        <taxon>Neoptera</taxon>
        <taxon>Paraneoptera</taxon>
        <taxon>Hemiptera</taxon>
        <taxon>Sternorrhyncha</taxon>
        <taxon>Aphidomorpha</taxon>
        <taxon>Aphidoidea</taxon>
        <taxon>Aphididae</taxon>
        <taxon>Macrosiphini</taxon>
        <taxon>Macrosiphum</taxon>
    </lineage>
</organism>
<dbReference type="Proteomes" id="UP001160148">
    <property type="component" value="Unassembled WGS sequence"/>
</dbReference>
<proteinExistence type="predicted"/>
<name>A0AAV0WP19_9HEMI</name>
<accession>A0AAV0WP19</accession>
<evidence type="ECO:0000313" key="2">
    <source>
        <dbReference type="Proteomes" id="UP001160148"/>
    </source>
</evidence>
<sequence length="116" mass="13751">MDKIYSILENSEECQFSIENVILSCIDYEYVPDVKTIRAKWLEKYGENMDISSTNKKTTTVSFRFTSQNILTKHWYENRKVNKEEERQRIVEAAAIIIREDIRSQINDTSSYLITQ</sequence>
<comment type="caution">
    <text evidence="1">The sequence shown here is derived from an EMBL/GenBank/DDBJ whole genome shotgun (WGS) entry which is preliminary data.</text>
</comment>
<evidence type="ECO:0000313" key="1">
    <source>
        <dbReference type="EMBL" id="CAI6357411.1"/>
    </source>
</evidence>